<keyword evidence="2" id="KW-0408">Iron</keyword>
<keyword evidence="2" id="KW-0349">Heme</keyword>
<sequence>MTTADAATQQANPLAALFDPGVRADPYPLYRALREHGPLVSPDGSLATVGSHRDCLRVLHDPRMSNRPSLDPLPPDAPPQSFLFLDPPDHTRLRSLVSKAFTPRAVARLAPRITKIVDDALDAAAERGGMDLVEDLAAPLPITVISEWLGVPTQDGPLLRGWSEVITRALDPVGAADEQTVLASQQAGGELAAYFGELIAVRSREEGTDLLSQLVRVEERGEKLTIGELLATIGLLLVAGHETTTSLISNGLLAMLRNQVELDRLRADPSLAERAVEETLRYDAPVQLTHRLATKDTVIGSAEVPRGSMVALMLAAANRDPELHRDPDVFSLEREDTTHLAFSAGPHYCVGAGLARLEAAVVFRRFTARVVRPEVDESSLVYRPHINLRGPARMSLGFSAVRRD</sequence>
<keyword evidence="2" id="KW-0560">Oxidoreductase</keyword>
<keyword evidence="2" id="KW-0479">Metal-binding</keyword>
<gene>
    <name evidence="3" type="ORF">BC739_000482</name>
</gene>
<dbReference type="PANTHER" id="PTHR46696:SF1">
    <property type="entry name" value="CYTOCHROME P450 YJIB-RELATED"/>
    <property type="match status" value="1"/>
</dbReference>
<dbReference type="InterPro" id="IPR002397">
    <property type="entry name" value="Cyt_P450_B"/>
</dbReference>
<dbReference type="SUPFAM" id="SSF48264">
    <property type="entry name" value="Cytochrome P450"/>
    <property type="match status" value="1"/>
</dbReference>
<accession>A0ABR6B8V0</accession>
<keyword evidence="2" id="KW-0503">Monooxygenase</keyword>
<dbReference type="PRINTS" id="PR00359">
    <property type="entry name" value="BP450"/>
</dbReference>
<dbReference type="Pfam" id="PF00067">
    <property type="entry name" value="p450"/>
    <property type="match status" value="1"/>
</dbReference>
<reference evidence="3 4" key="1">
    <citation type="submission" date="2020-08" db="EMBL/GenBank/DDBJ databases">
        <title>Genomic Encyclopedia of Archaeal and Bacterial Type Strains, Phase II (KMG-II): from individual species to whole genera.</title>
        <authorList>
            <person name="Goeker M."/>
        </authorList>
    </citation>
    <scope>NUCLEOTIDE SEQUENCE [LARGE SCALE GENOMIC DNA]</scope>
    <source>
        <strain evidence="3 4">DSM 43850</strain>
    </source>
</reference>
<evidence type="ECO:0000313" key="4">
    <source>
        <dbReference type="Proteomes" id="UP000517916"/>
    </source>
</evidence>
<protein>
    <submittedName>
        <fullName evidence="3">Cytochrome P450</fullName>
    </submittedName>
</protein>
<dbReference type="InterPro" id="IPR017972">
    <property type="entry name" value="Cyt_P450_CS"/>
</dbReference>
<keyword evidence="4" id="KW-1185">Reference proteome</keyword>
<dbReference type="CDD" id="cd20625">
    <property type="entry name" value="CYP164-like"/>
    <property type="match status" value="1"/>
</dbReference>
<dbReference type="PRINTS" id="PR00385">
    <property type="entry name" value="P450"/>
</dbReference>
<evidence type="ECO:0000256" key="2">
    <source>
        <dbReference type="RuleBase" id="RU000461"/>
    </source>
</evidence>
<comment type="caution">
    <text evidence="3">The sequence shown here is derived from an EMBL/GenBank/DDBJ whole genome shotgun (WGS) entry which is preliminary data.</text>
</comment>
<comment type="similarity">
    <text evidence="1 2">Belongs to the cytochrome P450 family.</text>
</comment>
<dbReference type="InterPro" id="IPR036396">
    <property type="entry name" value="Cyt_P450_sf"/>
</dbReference>
<dbReference type="Proteomes" id="UP000517916">
    <property type="component" value="Unassembled WGS sequence"/>
</dbReference>
<dbReference type="PROSITE" id="PS00086">
    <property type="entry name" value="CYTOCHROME_P450"/>
    <property type="match status" value="1"/>
</dbReference>
<organism evidence="3 4">
    <name type="scientific">Kutzneria viridogrisea</name>
    <dbReference type="NCBI Taxonomy" id="47990"/>
    <lineage>
        <taxon>Bacteria</taxon>
        <taxon>Bacillati</taxon>
        <taxon>Actinomycetota</taxon>
        <taxon>Actinomycetes</taxon>
        <taxon>Pseudonocardiales</taxon>
        <taxon>Pseudonocardiaceae</taxon>
        <taxon>Kutzneria</taxon>
    </lineage>
</organism>
<proteinExistence type="inferred from homology"/>
<dbReference type="InterPro" id="IPR001128">
    <property type="entry name" value="Cyt_P450"/>
</dbReference>
<name>A0ABR6B8V0_9PSEU</name>
<dbReference type="EMBL" id="JACJID010000001">
    <property type="protein sequence ID" value="MBA8923285.1"/>
    <property type="molecule type" value="Genomic_DNA"/>
</dbReference>
<evidence type="ECO:0000256" key="1">
    <source>
        <dbReference type="ARBA" id="ARBA00010617"/>
    </source>
</evidence>
<dbReference type="RefSeq" id="WP_182836125.1">
    <property type="nucleotide sequence ID" value="NZ_BAAABQ010000046.1"/>
</dbReference>
<dbReference type="PANTHER" id="PTHR46696">
    <property type="entry name" value="P450, PUTATIVE (EUROFUNG)-RELATED"/>
    <property type="match status" value="1"/>
</dbReference>
<evidence type="ECO:0000313" key="3">
    <source>
        <dbReference type="EMBL" id="MBA8923285.1"/>
    </source>
</evidence>
<dbReference type="Gene3D" id="1.10.630.10">
    <property type="entry name" value="Cytochrome P450"/>
    <property type="match status" value="1"/>
</dbReference>